<dbReference type="AlphaFoldDB" id="A0A565BI37"/>
<protein>
    <submittedName>
        <fullName evidence="2">Uncharacterized protein</fullName>
    </submittedName>
</protein>
<feature type="region of interest" description="Disordered" evidence="1">
    <location>
        <begin position="21"/>
        <end position="62"/>
    </location>
</feature>
<keyword evidence="3" id="KW-1185">Reference proteome</keyword>
<evidence type="ECO:0000313" key="3">
    <source>
        <dbReference type="Proteomes" id="UP000489600"/>
    </source>
</evidence>
<gene>
    <name evidence="2" type="ORF">ANE_LOCUS11744</name>
</gene>
<name>A0A565BI37_9BRAS</name>
<dbReference type="EMBL" id="CABITT030000004">
    <property type="protein sequence ID" value="VVB01300.1"/>
    <property type="molecule type" value="Genomic_DNA"/>
</dbReference>
<proteinExistence type="predicted"/>
<dbReference type="Proteomes" id="UP000489600">
    <property type="component" value="Unassembled WGS sequence"/>
</dbReference>
<evidence type="ECO:0000313" key="2">
    <source>
        <dbReference type="EMBL" id="VVB01300.1"/>
    </source>
</evidence>
<organism evidence="2 3">
    <name type="scientific">Arabis nemorensis</name>
    <dbReference type="NCBI Taxonomy" id="586526"/>
    <lineage>
        <taxon>Eukaryota</taxon>
        <taxon>Viridiplantae</taxon>
        <taxon>Streptophyta</taxon>
        <taxon>Embryophyta</taxon>
        <taxon>Tracheophyta</taxon>
        <taxon>Spermatophyta</taxon>
        <taxon>Magnoliopsida</taxon>
        <taxon>eudicotyledons</taxon>
        <taxon>Gunneridae</taxon>
        <taxon>Pentapetalae</taxon>
        <taxon>rosids</taxon>
        <taxon>malvids</taxon>
        <taxon>Brassicales</taxon>
        <taxon>Brassicaceae</taxon>
        <taxon>Arabideae</taxon>
        <taxon>Arabis</taxon>
    </lineage>
</organism>
<accession>A0A565BI37</accession>
<reference evidence="2" key="1">
    <citation type="submission" date="2019-07" db="EMBL/GenBank/DDBJ databases">
        <authorList>
            <person name="Dittberner H."/>
        </authorList>
    </citation>
    <scope>NUCLEOTIDE SEQUENCE [LARGE SCALE GENOMIC DNA]</scope>
</reference>
<feature type="compositionally biased region" description="Basic and acidic residues" evidence="1">
    <location>
        <begin position="21"/>
        <end position="32"/>
    </location>
</feature>
<feature type="compositionally biased region" description="Acidic residues" evidence="1">
    <location>
        <begin position="37"/>
        <end position="47"/>
    </location>
</feature>
<sequence>MQDLALGEPEMMEIDYEPSRIDKPNLHNERLPIDTPILDDEPPDDELPSGIAPGLRGEPTSILSRRNRLPNSVAKDTQVKEYGCDTVWLDKI</sequence>
<comment type="caution">
    <text evidence="2">The sequence shown here is derived from an EMBL/GenBank/DDBJ whole genome shotgun (WGS) entry which is preliminary data.</text>
</comment>
<evidence type="ECO:0000256" key="1">
    <source>
        <dbReference type="SAM" id="MobiDB-lite"/>
    </source>
</evidence>